<evidence type="ECO:0000313" key="1">
    <source>
        <dbReference type="EMBL" id="KGA18978.1"/>
    </source>
</evidence>
<organism evidence="1">
    <name type="scientific">freshwater metagenome</name>
    <dbReference type="NCBI Taxonomy" id="449393"/>
    <lineage>
        <taxon>unclassified sequences</taxon>
        <taxon>metagenomes</taxon>
        <taxon>ecological metagenomes</taxon>
    </lineage>
</organism>
<gene>
    <name evidence="1" type="ORF">GM51_7490</name>
</gene>
<dbReference type="EMBL" id="JNSL01000036">
    <property type="protein sequence ID" value="KGA18978.1"/>
    <property type="molecule type" value="Genomic_DNA"/>
</dbReference>
<feature type="non-terminal residue" evidence="1">
    <location>
        <position position="1"/>
    </location>
</feature>
<dbReference type="AlphaFoldDB" id="A0A094SKH9"/>
<proteinExistence type="predicted"/>
<accession>A0A094SKH9</accession>
<sequence>RDFTVESSEKVDGETFLKLIRN</sequence>
<name>A0A094SKH9_9ZZZZ</name>
<comment type="caution">
    <text evidence="1">The sequence shown here is derived from an EMBL/GenBank/DDBJ whole genome shotgun (WGS) entry which is preliminary data.</text>
</comment>
<reference evidence="1" key="1">
    <citation type="submission" date="2014-06" db="EMBL/GenBank/DDBJ databases">
        <title>Key roles for freshwater Actinobacteria revealed by deep metagenomic sequencing.</title>
        <authorList>
            <person name="Ghai R."/>
            <person name="Mizuno C.M."/>
            <person name="Picazo A."/>
            <person name="Camacho A."/>
            <person name="Rodriguez-Valera F."/>
        </authorList>
    </citation>
    <scope>NUCLEOTIDE SEQUENCE</scope>
</reference>
<protein>
    <submittedName>
        <fullName evidence="1">Uncharacterized protein</fullName>
    </submittedName>
</protein>